<evidence type="ECO:0000313" key="8">
    <source>
        <dbReference type="Proteomes" id="UP000653472"/>
    </source>
</evidence>
<comment type="function">
    <text evidence="5">Part of the ABC transporter complex HmuTUV involved in hemin import. Responsible for energy coupling to the transport system.</text>
</comment>
<dbReference type="InterPro" id="IPR003439">
    <property type="entry name" value="ABC_transporter-like_ATP-bd"/>
</dbReference>
<keyword evidence="2" id="KW-0547">Nucleotide-binding</keyword>
<protein>
    <submittedName>
        <fullName evidence="7">Heme ABC transporter ATP-binding protein</fullName>
    </submittedName>
</protein>
<dbReference type="CDD" id="cd03214">
    <property type="entry name" value="ABC_Iron-Siderophores_B12_Hemin"/>
    <property type="match status" value="1"/>
</dbReference>
<dbReference type="GO" id="GO:0016887">
    <property type="term" value="F:ATP hydrolysis activity"/>
    <property type="evidence" value="ECO:0007669"/>
    <property type="project" value="InterPro"/>
</dbReference>
<sequence>MLALESASYSVHGRCIVDELSLAVKPGRLLALIGPNGAGKSTALGLLSGRLDATRGEATLDGEPLADWEPEVLAQRRAVLSQNVQLAFGFTAREVVLLGRSSRCHRIAVRDERIANAALEATCAAHLARRNYLELSGGEQQRVQLARVLAQIWERGDVPAYLLLDEPEAGLDIAHQHFILRFARRLAHDGYGVVAVLHDLNLAARHADEIAVLSGGRLCACGVAEQALEPQRLSSVYGIELCRMVDAAGTSLIVPRAVH</sequence>
<dbReference type="PROSITE" id="PS00211">
    <property type="entry name" value="ABC_TRANSPORTER_1"/>
    <property type="match status" value="1"/>
</dbReference>
<dbReference type="Pfam" id="PF00005">
    <property type="entry name" value="ABC_tran"/>
    <property type="match status" value="1"/>
</dbReference>
<evidence type="ECO:0000259" key="6">
    <source>
        <dbReference type="PROSITE" id="PS50893"/>
    </source>
</evidence>
<name>A0A969W9G9_9GAMM</name>
<dbReference type="AlphaFoldDB" id="A0A969W9G9"/>
<evidence type="ECO:0000256" key="3">
    <source>
        <dbReference type="ARBA" id="ARBA00022840"/>
    </source>
</evidence>
<dbReference type="InterPro" id="IPR003593">
    <property type="entry name" value="AAA+_ATPase"/>
</dbReference>
<evidence type="ECO:0000256" key="5">
    <source>
        <dbReference type="ARBA" id="ARBA00037066"/>
    </source>
</evidence>
<organism evidence="7 8">
    <name type="scientific">Solimonas marina</name>
    <dbReference type="NCBI Taxonomy" id="2714601"/>
    <lineage>
        <taxon>Bacteria</taxon>
        <taxon>Pseudomonadati</taxon>
        <taxon>Pseudomonadota</taxon>
        <taxon>Gammaproteobacteria</taxon>
        <taxon>Nevskiales</taxon>
        <taxon>Nevskiaceae</taxon>
        <taxon>Solimonas</taxon>
    </lineage>
</organism>
<dbReference type="Gene3D" id="3.40.50.300">
    <property type="entry name" value="P-loop containing nucleotide triphosphate hydrolases"/>
    <property type="match status" value="1"/>
</dbReference>
<dbReference type="PANTHER" id="PTHR42794:SF1">
    <property type="entry name" value="HEMIN IMPORT ATP-BINDING PROTEIN HMUV"/>
    <property type="match status" value="1"/>
</dbReference>
<proteinExistence type="predicted"/>
<dbReference type="EMBL" id="JAAVXB010000004">
    <property type="protein sequence ID" value="NKF22364.1"/>
    <property type="molecule type" value="Genomic_DNA"/>
</dbReference>
<dbReference type="PANTHER" id="PTHR42794">
    <property type="entry name" value="HEMIN IMPORT ATP-BINDING PROTEIN HMUV"/>
    <property type="match status" value="1"/>
</dbReference>
<dbReference type="GO" id="GO:0005524">
    <property type="term" value="F:ATP binding"/>
    <property type="evidence" value="ECO:0007669"/>
    <property type="project" value="UniProtKB-KW"/>
</dbReference>
<gene>
    <name evidence="7" type="ORF">G7Y82_08535</name>
</gene>
<dbReference type="RefSeq" id="WP_168147628.1">
    <property type="nucleotide sequence ID" value="NZ_JAAVXB010000004.1"/>
</dbReference>
<keyword evidence="3 7" id="KW-0067">ATP-binding</keyword>
<evidence type="ECO:0000313" key="7">
    <source>
        <dbReference type="EMBL" id="NKF22364.1"/>
    </source>
</evidence>
<dbReference type="Proteomes" id="UP000653472">
    <property type="component" value="Unassembled WGS sequence"/>
</dbReference>
<dbReference type="InterPro" id="IPR017871">
    <property type="entry name" value="ABC_transporter-like_CS"/>
</dbReference>
<keyword evidence="4" id="KW-1278">Translocase</keyword>
<dbReference type="InterPro" id="IPR027417">
    <property type="entry name" value="P-loop_NTPase"/>
</dbReference>
<evidence type="ECO:0000256" key="4">
    <source>
        <dbReference type="ARBA" id="ARBA00022967"/>
    </source>
</evidence>
<keyword evidence="1" id="KW-0813">Transport</keyword>
<comment type="caution">
    <text evidence="7">The sequence shown here is derived from an EMBL/GenBank/DDBJ whole genome shotgun (WGS) entry which is preliminary data.</text>
</comment>
<accession>A0A969W9G9</accession>
<feature type="domain" description="ABC transporter" evidence="6">
    <location>
        <begin position="2"/>
        <end position="240"/>
    </location>
</feature>
<dbReference type="PROSITE" id="PS50893">
    <property type="entry name" value="ABC_TRANSPORTER_2"/>
    <property type="match status" value="1"/>
</dbReference>
<reference evidence="7" key="1">
    <citation type="submission" date="2020-03" db="EMBL/GenBank/DDBJ databases">
        <title>Solimonas marina sp. nov., isolated from deep seawater of the Pacific Ocean.</title>
        <authorList>
            <person name="Liu X."/>
            <person name="Lai Q."/>
            <person name="Sun F."/>
            <person name="Gai Y."/>
            <person name="Li G."/>
            <person name="Shao Z."/>
        </authorList>
    </citation>
    <scope>NUCLEOTIDE SEQUENCE</scope>
    <source>
        <strain evidence="7">C16B3</strain>
    </source>
</reference>
<keyword evidence="8" id="KW-1185">Reference proteome</keyword>
<evidence type="ECO:0000256" key="2">
    <source>
        <dbReference type="ARBA" id="ARBA00022741"/>
    </source>
</evidence>
<dbReference type="SUPFAM" id="SSF52540">
    <property type="entry name" value="P-loop containing nucleoside triphosphate hydrolases"/>
    <property type="match status" value="1"/>
</dbReference>
<evidence type="ECO:0000256" key="1">
    <source>
        <dbReference type="ARBA" id="ARBA00022448"/>
    </source>
</evidence>
<dbReference type="NCBIfam" id="NF010068">
    <property type="entry name" value="PRK13548.1"/>
    <property type="match status" value="1"/>
</dbReference>
<dbReference type="SMART" id="SM00382">
    <property type="entry name" value="AAA"/>
    <property type="match status" value="1"/>
</dbReference>